<reference evidence="1 2" key="1">
    <citation type="journal article" date="2017" name="Gigascience">
        <title>Draft genome of the honey bee ectoparasitic mite, Tropilaelaps mercedesae, is shaped by the parasitic life history.</title>
        <authorList>
            <person name="Dong X."/>
            <person name="Armstrong S.D."/>
            <person name="Xia D."/>
            <person name="Makepeace B.L."/>
            <person name="Darby A.C."/>
            <person name="Kadowaki T."/>
        </authorList>
    </citation>
    <scope>NUCLEOTIDE SEQUENCE [LARGE SCALE GENOMIC DNA]</scope>
    <source>
        <strain evidence="1">Wuxi-XJTLU</strain>
    </source>
</reference>
<dbReference type="Proteomes" id="UP000192247">
    <property type="component" value="Unassembled WGS sequence"/>
</dbReference>
<dbReference type="GO" id="GO:0008237">
    <property type="term" value="F:metallopeptidase activity"/>
    <property type="evidence" value="ECO:0007669"/>
    <property type="project" value="InterPro"/>
</dbReference>
<protein>
    <submittedName>
        <fullName evidence="1">A disintegrin and metalloproteinase with thrombospondin motifs 7-like</fullName>
    </submittedName>
</protein>
<dbReference type="EMBL" id="MNPL01009954">
    <property type="protein sequence ID" value="OQR73429.1"/>
    <property type="molecule type" value="Genomic_DNA"/>
</dbReference>
<evidence type="ECO:0000313" key="1">
    <source>
        <dbReference type="EMBL" id="OQR73429.1"/>
    </source>
</evidence>
<dbReference type="OrthoDB" id="412680at2759"/>
<comment type="caution">
    <text evidence="1">The sequence shown here is derived from an EMBL/GenBank/DDBJ whole genome shotgun (WGS) entry which is preliminary data.</text>
</comment>
<accession>A0A1V9XIW2</accession>
<name>A0A1V9XIW2_9ACAR</name>
<keyword evidence="1" id="KW-0401">Integrin</keyword>
<proteinExistence type="predicted"/>
<evidence type="ECO:0000313" key="2">
    <source>
        <dbReference type="Proteomes" id="UP000192247"/>
    </source>
</evidence>
<organism evidence="1 2">
    <name type="scientific">Tropilaelaps mercedesae</name>
    <dbReference type="NCBI Taxonomy" id="418985"/>
    <lineage>
        <taxon>Eukaryota</taxon>
        <taxon>Metazoa</taxon>
        <taxon>Ecdysozoa</taxon>
        <taxon>Arthropoda</taxon>
        <taxon>Chelicerata</taxon>
        <taxon>Arachnida</taxon>
        <taxon>Acari</taxon>
        <taxon>Parasitiformes</taxon>
        <taxon>Mesostigmata</taxon>
        <taxon>Gamasina</taxon>
        <taxon>Dermanyssoidea</taxon>
        <taxon>Laelapidae</taxon>
        <taxon>Tropilaelaps</taxon>
    </lineage>
</organism>
<dbReference type="AlphaFoldDB" id="A0A1V9XIW2"/>
<sequence>MGLIQLEDAEYLIEPLKGYNITNPTSNATDGEVGEPQPHLIYRRSAVLRQSNAFMHDNFHKEHFEGGYRERMSYERRLRRETPPSRSVVQRRKKRSVSIERNVETLLVADRTMLDYYSNEDIETYLLTVLNMEAPLCDDDGWRRKRPDRGKSWIVLSLSLFADFYGVLHW</sequence>
<gene>
    <name evidence="1" type="ORF">BIW11_09739</name>
</gene>
<dbReference type="InterPro" id="IPR024079">
    <property type="entry name" value="MetalloPept_cat_dom_sf"/>
</dbReference>
<dbReference type="Gene3D" id="3.40.390.10">
    <property type="entry name" value="Collagenase (Catalytic Domain)"/>
    <property type="match status" value="1"/>
</dbReference>
<dbReference type="STRING" id="418985.A0A1V9XIW2"/>
<dbReference type="GO" id="GO:0007229">
    <property type="term" value="P:integrin-mediated signaling pathway"/>
    <property type="evidence" value="ECO:0007669"/>
    <property type="project" value="UniProtKB-KW"/>
</dbReference>
<keyword evidence="2" id="KW-1185">Reference proteome</keyword>
<dbReference type="InParanoid" id="A0A1V9XIW2"/>